<feature type="compositionally biased region" description="Basic and acidic residues" evidence="1">
    <location>
        <begin position="42"/>
        <end position="54"/>
    </location>
</feature>
<proteinExistence type="predicted"/>
<dbReference type="Proteomes" id="UP000765509">
    <property type="component" value="Unassembled WGS sequence"/>
</dbReference>
<protein>
    <submittedName>
        <fullName evidence="2">Uncharacterized protein</fullName>
    </submittedName>
</protein>
<dbReference type="AlphaFoldDB" id="A0A9Q3H7I9"/>
<keyword evidence="3" id="KW-1185">Reference proteome</keyword>
<organism evidence="2 3">
    <name type="scientific">Austropuccinia psidii MF-1</name>
    <dbReference type="NCBI Taxonomy" id="1389203"/>
    <lineage>
        <taxon>Eukaryota</taxon>
        <taxon>Fungi</taxon>
        <taxon>Dikarya</taxon>
        <taxon>Basidiomycota</taxon>
        <taxon>Pucciniomycotina</taxon>
        <taxon>Pucciniomycetes</taxon>
        <taxon>Pucciniales</taxon>
        <taxon>Sphaerophragmiaceae</taxon>
        <taxon>Austropuccinia</taxon>
    </lineage>
</organism>
<reference evidence="2" key="1">
    <citation type="submission" date="2021-03" db="EMBL/GenBank/DDBJ databases">
        <title>Draft genome sequence of rust myrtle Austropuccinia psidii MF-1, a brazilian biotype.</title>
        <authorList>
            <person name="Quecine M.C."/>
            <person name="Pachon D.M.R."/>
            <person name="Bonatelli M.L."/>
            <person name="Correr F.H."/>
            <person name="Franceschini L.M."/>
            <person name="Leite T.F."/>
            <person name="Margarido G.R.A."/>
            <person name="Almeida C.A."/>
            <person name="Ferrarezi J.A."/>
            <person name="Labate C.A."/>
        </authorList>
    </citation>
    <scope>NUCLEOTIDE SEQUENCE</scope>
    <source>
        <strain evidence="2">MF-1</strain>
    </source>
</reference>
<sequence length="94" mass="10848">MQQLLLGLATVLRVNVITAFIIVRIIHDQNIRKKLGQATRHEYLSQRSNRDRRVTANLGQATRRESLSQRSNRDRRVAANLDGGKENRITRWGT</sequence>
<evidence type="ECO:0000313" key="3">
    <source>
        <dbReference type="Proteomes" id="UP000765509"/>
    </source>
</evidence>
<gene>
    <name evidence="2" type="ORF">O181_034633</name>
</gene>
<feature type="compositionally biased region" description="Basic and acidic residues" evidence="1">
    <location>
        <begin position="62"/>
        <end position="94"/>
    </location>
</feature>
<comment type="caution">
    <text evidence="2">The sequence shown here is derived from an EMBL/GenBank/DDBJ whole genome shotgun (WGS) entry which is preliminary data.</text>
</comment>
<dbReference type="EMBL" id="AVOT02012822">
    <property type="protein sequence ID" value="MBW0494918.1"/>
    <property type="molecule type" value="Genomic_DNA"/>
</dbReference>
<evidence type="ECO:0000313" key="2">
    <source>
        <dbReference type="EMBL" id="MBW0494918.1"/>
    </source>
</evidence>
<evidence type="ECO:0000256" key="1">
    <source>
        <dbReference type="SAM" id="MobiDB-lite"/>
    </source>
</evidence>
<accession>A0A9Q3H7I9</accession>
<name>A0A9Q3H7I9_9BASI</name>
<feature type="region of interest" description="Disordered" evidence="1">
    <location>
        <begin position="42"/>
        <end position="94"/>
    </location>
</feature>